<evidence type="ECO:0000313" key="3">
    <source>
        <dbReference type="Proteomes" id="UP001281410"/>
    </source>
</evidence>
<dbReference type="SUPFAM" id="SSF56219">
    <property type="entry name" value="DNase I-like"/>
    <property type="match status" value="1"/>
</dbReference>
<feature type="region of interest" description="Disordered" evidence="1">
    <location>
        <begin position="162"/>
        <end position="183"/>
    </location>
</feature>
<dbReference type="PANTHER" id="PTHR33710">
    <property type="entry name" value="BNAC02G09200D PROTEIN"/>
    <property type="match status" value="1"/>
</dbReference>
<dbReference type="Proteomes" id="UP001281410">
    <property type="component" value="Unassembled WGS sequence"/>
</dbReference>
<feature type="compositionally biased region" description="Basic and acidic residues" evidence="1">
    <location>
        <begin position="404"/>
        <end position="414"/>
    </location>
</feature>
<comment type="caution">
    <text evidence="2">The sequence shown here is derived from an EMBL/GenBank/DDBJ whole genome shotgun (WGS) entry which is preliminary data.</text>
</comment>
<reference evidence="2" key="1">
    <citation type="journal article" date="2023" name="Plant J.">
        <title>Genome sequences and population genomics provide insights into the demographic history, inbreeding, and mutation load of two 'living fossil' tree species of Dipteronia.</title>
        <authorList>
            <person name="Feng Y."/>
            <person name="Comes H.P."/>
            <person name="Chen J."/>
            <person name="Zhu S."/>
            <person name="Lu R."/>
            <person name="Zhang X."/>
            <person name="Li P."/>
            <person name="Qiu J."/>
            <person name="Olsen K.M."/>
            <person name="Qiu Y."/>
        </authorList>
    </citation>
    <scope>NUCLEOTIDE SEQUENCE</scope>
    <source>
        <strain evidence="2">NBL</strain>
    </source>
</reference>
<organism evidence="2 3">
    <name type="scientific">Dipteronia sinensis</name>
    <dbReference type="NCBI Taxonomy" id="43782"/>
    <lineage>
        <taxon>Eukaryota</taxon>
        <taxon>Viridiplantae</taxon>
        <taxon>Streptophyta</taxon>
        <taxon>Embryophyta</taxon>
        <taxon>Tracheophyta</taxon>
        <taxon>Spermatophyta</taxon>
        <taxon>Magnoliopsida</taxon>
        <taxon>eudicotyledons</taxon>
        <taxon>Gunneridae</taxon>
        <taxon>Pentapetalae</taxon>
        <taxon>rosids</taxon>
        <taxon>malvids</taxon>
        <taxon>Sapindales</taxon>
        <taxon>Sapindaceae</taxon>
        <taxon>Hippocastanoideae</taxon>
        <taxon>Acereae</taxon>
        <taxon>Dipteronia</taxon>
    </lineage>
</organism>
<protein>
    <recommendedName>
        <fullName evidence="4">DUF4283 domain-containing protein</fullName>
    </recommendedName>
</protein>
<evidence type="ECO:0008006" key="4">
    <source>
        <dbReference type="Google" id="ProtNLM"/>
    </source>
</evidence>
<dbReference type="AlphaFoldDB" id="A0AAE0ALM6"/>
<sequence>MRRLGNRKLYPDTRYLGDKNIVWKFLSAKDRDGFIRNRLIWEEFLSSMGSWSKAVTPQTRLSWFEFRGVPLDCWCEEFFSRLGWAIGLTCPESIKVVTGKYSFSVSATEVQEQVGIGWISSKLGMHMGIPSSDCNDSFTKERGHSLECASILGYTKGCSRQKEEEGGGKANSNQDGDICNNKGQSYLGPSEKLGNFFIDLRSGPVEEPDMGLTSIGPSQNEVERLVVDVDRDCTVAETQTEHMDQELVLYNARSTNPSVDRDSGSFSNTEEMECAEAKAQARKEGIVMANSPMKQNIGRLKENKSFSSARWNLEVEVAKVIEKEVELGHIIPASSVGGTKITREVSREQTGTWSLSQEVAKVIEMGVALGIDFNGEELEVRNEVARRVTEDEEYLKSTKKKSKSGSDRKKKGGEEESKLNYFDNRVIRTLGGHVLTRGIGIIGGDFNAVLDSHERKGGVGCSVSIRNFRKFVDHAKVVDLPMQGMSFMWSNNMEAESWARLDRFLCDPVVLSWFPGLVQKGLSRSVSDHNPVGIGEPIVDWGPKPFRMFNGWIDDKDMMDKARKSWKLAGGHGNSGRKLLLKTKAVKKQVKAWVKERA</sequence>
<dbReference type="InterPro" id="IPR036691">
    <property type="entry name" value="Endo/exonu/phosph_ase_sf"/>
</dbReference>
<feature type="region of interest" description="Disordered" evidence="1">
    <location>
        <begin position="391"/>
        <end position="414"/>
    </location>
</feature>
<accession>A0AAE0ALM6</accession>
<dbReference type="PANTHER" id="PTHR33710:SF64">
    <property type="entry name" value="ENDONUCLEASE_EXONUCLEASE_PHOSPHATASE DOMAIN-CONTAINING PROTEIN"/>
    <property type="match status" value="1"/>
</dbReference>
<dbReference type="EMBL" id="JANJYJ010000004">
    <property type="protein sequence ID" value="KAK3219709.1"/>
    <property type="molecule type" value="Genomic_DNA"/>
</dbReference>
<name>A0AAE0ALM6_9ROSI</name>
<evidence type="ECO:0000256" key="1">
    <source>
        <dbReference type="SAM" id="MobiDB-lite"/>
    </source>
</evidence>
<proteinExistence type="predicted"/>
<evidence type="ECO:0000313" key="2">
    <source>
        <dbReference type="EMBL" id="KAK3219709.1"/>
    </source>
</evidence>
<dbReference type="Gene3D" id="3.60.10.10">
    <property type="entry name" value="Endonuclease/exonuclease/phosphatase"/>
    <property type="match status" value="1"/>
</dbReference>
<gene>
    <name evidence="2" type="ORF">Dsin_013679</name>
</gene>
<keyword evidence="3" id="KW-1185">Reference proteome</keyword>